<reference evidence="1 2" key="1">
    <citation type="journal article" date="2016" name="Appl. Environ. Microbiol.">
        <title>Lack of Overt Genome Reduction in the Bryostatin-Producing Bryozoan Symbiont "Candidatus Endobugula sertula".</title>
        <authorList>
            <person name="Miller I.J."/>
            <person name="Vanee N."/>
            <person name="Fong S.S."/>
            <person name="Lim-Fong G.E."/>
            <person name="Kwan J.C."/>
        </authorList>
    </citation>
    <scope>NUCLEOTIDE SEQUENCE [LARGE SCALE GENOMIC DNA]</scope>
    <source>
        <strain evidence="1">AB1-4</strain>
    </source>
</reference>
<dbReference type="EMBL" id="MDLC01000051">
    <property type="protein sequence ID" value="ODS22826.1"/>
    <property type="molecule type" value="Genomic_DNA"/>
</dbReference>
<protein>
    <submittedName>
        <fullName evidence="1">Uncharacterized protein</fullName>
    </submittedName>
</protein>
<evidence type="ECO:0000313" key="1">
    <source>
        <dbReference type="EMBL" id="ODS22826.1"/>
    </source>
</evidence>
<comment type="caution">
    <text evidence="1">The sequence shown here is derived from an EMBL/GenBank/DDBJ whole genome shotgun (WGS) entry which is preliminary data.</text>
</comment>
<name>A0A1D2QMM7_9GAMM</name>
<gene>
    <name evidence="1" type="ORF">AB835_12180</name>
</gene>
<evidence type="ECO:0000313" key="2">
    <source>
        <dbReference type="Proteomes" id="UP000242502"/>
    </source>
</evidence>
<proteinExistence type="predicted"/>
<dbReference type="AlphaFoldDB" id="A0A1D2QMM7"/>
<organism evidence="1 2">
    <name type="scientific">Candidatus Endobugula sertula</name>
    <name type="common">Bugula neritina bacterial symbiont</name>
    <dbReference type="NCBI Taxonomy" id="62101"/>
    <lineage>
        <taxon>Bacteria</taxon>
        <taxon>Pseudomonadati</taxon>
        <taxon>Pseudomonadota</taxon>
        <taxon>Gammaproteobacteria</taxon>
        <taxon>Cellvibrionales</taxon>
        <taxon>Cellvibrionaceae</taxon>
        <taxon>Candidatus Endobugula</taxon>
    </lineage>
</organism>
<sequence length="270" mass="30656">MYIKNGHFLKVLAISAPHWPTNPSDEHYEHHLNSSTPFSLQNAIRAAASCALSKNGPWGNSNWATKEGLYDSVFMSDYLNETLSWLKNRIKNTDIIFIGAMSISMKGAIEVAKFIKNFKQEIFIILGRKHTLETMFVDKSGEFCVLDSSPLQQMKSHNINKCFDMVVSGDGEFIIKSIGEAIHELKKDNVDPKTYIDSLFYDPHVTECLKSSSPGDWIIAALNKDNEYIFVSEESPMDIDKILYPVEIFPITSNFPVFNCDFTVHLYSYT</sequence>
<dbReference type="STRING" id="62101.AB835_12180"/>
<dbReference type="Proteomes" id="UP000242502">
    <property type="component" value="Unassembled WGS sequence"/>
</dbReference>
<accession>A0A1D2QMM7</accession>